<dbReference type="Pfam" id="PF02939">
    <property type="entry name" value="UcrQ"/>
    <property type="match status" value="1"/>
</dbReference>
<evidence type="ECO:0000256" key="6">
    <source>
        <dbReference type="ARBA" id="ARBA00022792"/>
    </source>
</evidence>
<evidence type="ECO:0000256" key="9">
    <source>
        <dbReference type="ARBA" id="ARBA00023128"/>
    </source>
</evidence>
<comment type="subunit">
    <text evidence="11">Component of the ubiquinol-cytochrome c oxidoreductase (cytochrome b-c1 complex, complex III, CIII), a multisubunit enzyme composed of 3 respiratory subunits cytochrome b, cytochrome c1 and Rieske protein, 2 core protein subunits, and additional low-molecular weight protein subunits. The complex exists as an obligatory dimer and forms supercomplexes (SCs) in the inner mitochondrial membrane with cytochrome c oxidase (complex IV, CIV).</text>
</comment>
<evidence type="ECO:0000256" key="11">
    <source>
        <dbReference type="RuleBase" id="RU368118"/>
    </source>
</evidence>
<evidence type="ECO:0000313" key="12">
    <source>
        <dbReference type="EMBL" id="KIM92316.1"/>
    </source>
</evidence>
<dbReference type="EMBL" id="KN832970">
    <property type="protein sequence ID" value="KIM92316.1"/>
    <property type="molecule type" value="Genomic_DNA"/>
</dbReference>
<dbReference type="FunCoup" id="A0A0C3GP23">
    <property type="interactions" value="131"/>
</dbReference>
<evidence type="ECO:0000256" key="4">
    <source>
        <dbReference type="ARBA" id="ARBA00022660"/>
    </source>
</evidence>
<proteinExistence type="inferred from homology"/>
<comment type="subcellular location">
    <subcellularLocation>
        <location evidence="1 11">Mitochondrion inner membrane</location>
        <topology evidence="1 11">Single-pass membrane protein</topology>
    </subcellularLocation>
</comment>
<comment type="function">
    <text evidence="11">Component of the ubiquinol-cytochrome c oxidoreductase, a multisubunit transmembrane complex that is part of the mitochondrial electron transport chain which drives oxidative phosphorylation. The complex plays an important role in the uptake of multiple carbon sources present in different host niches.</text>
</comment>
<dbReference type="OrthoDB" id="6683853at2759"/>
<dbReference type="HOGENOM" id="CLU_156007_0_0_1"/>
<keyword evidence="6 11" id="KW-0999">Mitochondrion inner membrane</keyword>
<keyword evidence="13" id="KW-1185">Reference proteome</keyword>
<dbReference type="Gene3D" id="1.20.5.210">
    <property type="entry name" value="Cytochrome b-c1 complex subunit 8"/>
    <property type="match status" value="1"/>
</dbReference>
<keyword evidence="7 11" id="KW-0249">Electron transport</keyword>
<evidence type="ECO:0000313" key="13">
    <source>
        <dbReference type="Proteomes" id="UP000054166"/>
    </source>
</evidence>
<dbReference type="SUPFAM" id="SSF81508">
    <property type="entry name" value="Ubiquinone-binding protein QP-C of cytochrome bc1 complex (Ubiquinol-cytochrome c reductase)"/>
    <property type="match status" value="1"/>
</dbReference>
<dbReference type="Proteomes" id="UP000054166">
    <property type="component" value="Unassembled WGS sequence"/>
</dbReference>
<keyword evidence="4 11" id="KW-0679">Respiratory chain</keyword>
<evidence type="ECO:0000256" key="10">
    <source>
        <dbReference type="ARBA" id="ARBA00023136"/>
    </source>
</evidence>
<dbReference type="PANTHER" id="PTHR12119:SF2">
    <property type="entry name" value="CYTOCHROME B-C1 COMPLEX SUBUNIT 8"/>
    <property type="match status" value="1"/>
</dbReference>
<dbReference type="STRING" id="765440.A0A0C3GP23"/>
<dbReference type="PANTHER" id="PTHR12119">
    <property type="entry name" value="UBIQUINOL-CYTOCHROME C REDUCTASE COMPLEX UBIQUINONE-BINDING PROTEIN QP-C"/>
    <property type="match status" value="1"/>
</dbReference>
<keyword evidence="10" id="KW-0472">Membrane</keyword>
<gene>
    <name evidence="12" type="ORF">PILCRDRAFT_810355</name>
</gene>
<evidence type="ECO:0000256" key="3">
    <source>
        <dbReference type="ARBA" id="ARBA00022448"/>
    </source>
</evidence>
<dbReference type="FunFam" id="1.20.5.210:FF:000001">
    <property type="entry name" value="Cytochrome b-c1 complex subunit 8"/>
    <property type="match status" value="1"/>
</dbReference>
<accession>A0A0C3GP23</accession>
<keyword evidence="8" id="KW-1133">Transmembrane helix</keyword>
<dbReference type="GO" id="GO:0005743">
    <property type="term" value="C:mitochondrial inner membrane"/>
    <property type="evidence" value="ECO:0007669"/>
    <property type="project" value="UniProtKB-SubCell"/>
</dbReference>
<evidence type="ECO:0000256" key="7">
    <source>
        <dbReference type="ARBA" id="ARBA00022982"/>
    </source>
</evidence>
<comment type="similarity">
    <text evidence="2 11">Belongs to the UQCRQ/QCR8 family.</text>
</comment>
<dbReference type="InterPro" id="IPR036642">
    <property type="entry name" value="Cyt_bc1_su8_sf"/>
</dbReference>
<organism evidence="12 13">
    <name type="scientific">Piloderma croceum (strain F 1598)</name>
    <dbReference type="NCBI Taxonomy" id="765440"/>
    <lineage>
        <taxon>Eukaryota</taxon>
        <taxon>Fungi</taxon>
        <taxon>Dikarya</taxon>
        <taxon>Basidiomycota</taxon>
        <taxon>Agaricomycotina</taxon>
        <taxon>Agaricomycetes</taxon>
        <taxon>Agaricomycetidae</taxon>
        <taxon>Atheliales</taxon>
        <taxon>Atheliaceae</taxon>
        <taxon>Piloderma</taxon>
    </lineage>
</organism>
<evidence type="ECO:0000256" key="1">
    <source>
        <dbReference type="ARBA" id="ARBA00004434"/>
    </source>
</evidence>
<dbReference type="GO" id="GO:0045275">
    <property type="term" value="C:respiratory chain complex III"/>
    <property type="evidence" value="ECO:0007669"/>
    <property type="project" value="UniProtKB-UniRule"/>
</dbReference>
<name>A0A0C3GP23_PILCF</name>
<keyword evidence="9 11" id="KW-0496">Mitochondrion</keyword>
<protein>
    <recommendedName>
        <fullName evidence="11">Cytochrome b-c1 complex subunit 8</fullName>
    </recommendedName>
    <alternativeName>
        <fullName evidence="11">Complex III subunit 8</fullName>
    </alternativeName>
</protein>
<evidence type="ECO:0000256" key="5">
    <source>
        <dbReference type="ARBA" id="ARBA00022692"/>
    </source>
</evidence>
<keyword evidence="5" id="KW-0812">Transmembrane</keyword>
<reference evidence="13" key="2">
    <citation type="submission" date="2015-01" db="EMBL/GenBank/DDBJ databases">
        <title>Evolutionary Origins and Diversification of the Mycorrhizal Mutualists.</title>
        <authorList>
            <consortium name="DOE Joint Genome Institute"/>
            <consortium name="Mycorrhizal Genomics Consortium"/>
            <person name="Kohler A."/>
            <person name="Kuo A."/>
            <person name="Nagy L.G."/>
            <person name="Floudas D."/>
            <person name="Copeland A."/>
            <person name="Barry K.W."/>
            <person name="Cichocki N."/>
            <person name="Veneault-Fourrey C."/>
            <person name="LaButti K."/>
            <person name="Lindquist E.A."/>
            <person name="Lipzen A."/>
            <person name="Lundell T."/>
            <person name="Morin E."/>
            <person name="Murat C."/>
            <person name="Riley R."/>
            <person name="Ohm R."/>
            <person name="Sun H."/>
            <person name="Tunlid A."/>
            <person name="Henrissat B."/>
            <person name="Grigoriev I.V."/>
            <person name="Hibbett D.S."/>
            <person name="Martin F."/>
        </authorList>
    </citation>
    <scope>NUCLEOTIDE SEQUENCE [LARGE SCALE GENOMIC DNA]</scope>
    <source>
        <strain evidence="13">F 1598</strain>
    </source>
</reference>
<evidence type="ECO:0000256" key="8">
    <source>
        <dbReference type="ARBA" id="ARBA00022989"/>
    </source>
</evidence>
<dbReference type="InterPro" id="IPR004205">
    <property type="entry name" value="Cyt_bc1_su8"/>
</dbReference>
<sequence length="104" mass="11958">MRPSVTRLGDMPGRKVYNLWWGDKSGVKQKGVVTYTVSPFKQNPIKHMFRNYLFNGFRRISSQVPYWIVPVAIGYGTYTWAKSYDAWQNSKAGHIALHGTDGHH</sequence>
<dbReference type="InParanoid" id="A0A0C3GP23"/>
<reference evidence="12 13" key="1">
    <citation type="submission" date="2014-04" db="EMBL/GenBank/DDBJ databases">
        <authorList>
            <consortium name="DOE Joint Genome Institute"/>
            <person name="Kuo A."/>
            <person name="Tarkka M."/>
            <person name="Buscot F."/>
            <person name="Kohler A."/>
            <person name="Nagy L.G."/>
            <person name="Floudas D."/>
            <person name="Copeland A."/>
            <person name="Barry K.W."/>
            <person name="Cichocki N."/>
            <person name="Veneault-Fourrey C."/>
            <person name="LaButti K."/>
            <person name="Lindquist E.A."/>
            <person name="Lipzen A."/>
            <person name="Lundell T."/>
            <person name="Morin E."/>
            <person name="Murat C."/>
            <person name="Sun H."/>
            <person name="Tunlid A."/>
            <person name="Henrissat B."/>
            <person name="Grigoriev I.V."/>
            <person name="Hibbett D.S."/>
            <person name="Martin F."/>
            <person name="Nordberg H.P."/>
            <person name="Cantor M.N."/>
            <person name="Hua S.X."/>
        </authorList>
    </citation>
    <scope>NUCLEOTIDE SEQUENCE [LARGE SCALE GENOMIC DNA]</scope>
    <source>
        <strain evidence="12 13">F 1598</strain>
    </source>
</reference>
<dbReference type="AlphaFoldDB" id="A0A0C3GP23"/>
<dbReference type="GO" id="GO:0006122">
    <property type="term" value="P:mitochondrial electron transport, ubiquinol to cytochrome c"/>
    <property type="evidence" value="ECO:0007669"/>
    <property type="project" value="UniProtKB-UniRule"/>
</dbReference>
<keyword evidence="3 11" id="KW-0813">Transport</keyword>
<evidence type="ECO:0000256" key="2">
    <source>
        <dbReference type="ARBA" id="ARBA00007668"/>
    </source>
</evidence>